<dbReference type="EMBL" id="LWQT01000087">
    <property type="protein sequence ID" value="OAN46867.1"/>
    <property type="molecule type" value="Genomic_DNA"/>
</dbReference>
<keyword evidence="2" id="KW-0238">DNA-binding</keyword>
<dbReference type="SUPFAM" id="SSF47413">
    <property type="entry name" value="lambda repressor-like DNA-binding domains"/>
    <property type="match status" value="1"/>
</dbReference>
<dbReference type="GO" id="GO:0003677">
    <property type="term" value="F:DNA binding"/>
    <property type="evidence" value="ECO:0007669"/>
    <property type="project" value="UniProtKB-KW"/>
</dbReference>
<gene>
    <name evidence="5" type="ORF">A6A04_20570</name>
</gene>
<dbReference type="PANTHER" id="PTHR36511">
    <property type="entry name" value="MERR FAMILY BACTERIAL REGULATORY PROTEIN"/>
    <property type="match status" value="1"/>
</dbReference>
<dbReference type="PANTHER" id="PTHR36511:SF3">
    <property type="entry name" value="ANTITOXIN HIGA-2"/>
    <property type="match status" value="1"/>
</dbReference>
<dbReference type="PROSITE" id="PS50943">
    <property type="entry name" value="HTH_CROC1"/>
    <property type="match status" value="1"/>
</dbReference>
<evidence type="ECO:0000313" key="6">
    <source>
        <dbReference type="Proteomes" id="UP000078428"/>
    </source>
</evidence>
<dbReference type="Proteomes" id="UP000078428">
    <property type="component" value="Unassembled WGS sequence"/>
</dbReference>
<name>A0A178MFF3_9PROT</name>
<dbReference type="Pfam" id="PF01381">
    <property type="entry name" value="HTH_3"/>
    <property type="match status" value="1"/>
</dbReference>
<evidence type="ECO:0000259" key="4">
    <source>
        <dbReference type="PROSITE" id="PS50943"/>
    </source>
</evidence>
<evidence type="ECO:0000256" key="3">
    <source>
        <dbReference type="ARBA" id="ARBA00023163"/>
    </source>
</evidence>
<dbReference type="STRING" id="1285242.A6A04_20570"/>
<sequence length="102" mass="11315">MSRILDNVHASAKRLHDKGRMADITMWEFDSLCLPPKRTFSAEEVQRIRAAAHVSQSVFAAFLGVGKTTVQQWEQGIKKPSGPAAKLLDLVERKGIRTLAAE</sequence>
<protein>
    <submittedName>
        <fullName evidence="5">Transcriptional regulator</fullName>
    </submittedName>
</protein>
<dbReference type="CDD" id="cd00093">
    <property type="entry name" value="HTH_XRE"/>
    <property type="match status" value="1"/>
</dbReference>
<proteinExistence type="predicted"/>
<dbReference type="OrthoDB" id="9799384at2"/>
<organism evidence="5 6">
    <name type="scientific">Paramagnetospirillum marisnigri</name>
    <dbReference type="NCBI Taxonomy" id="1285242"/>
    <lineage>
        <taxon>Bacteria</taxon>
        <taxon>Pseudomonadati</taxon>
        <taxon>Pseudomonadota</taxon>
        <taxon>Alphaproteobacteria</taxon>
        <taxon>Rhodospirillales</taxon>
        <taxon>Magnetospirillaceae</taxon>
        <taxon>Paramagnetospirillum</taxon>
    </lineage>
</organism>
<feature type="domain" description="HTH cro/C1-type" evidence="4">
    <location>
        <begin position="45"/>
        <end position="88"/>
    </location>
</feature>
<dbReference type="Gene3D" id="1.10.260.40">
    <property type="entry name" value="lambda repressor-like DNA-binding domains"/>
    <property type="match status" value="1"/>
</dbReference>
<dbReference type="InterPro" id="IPR001387">
    <property type="entry name" value="Cro/C1-type_HTH"/>
</dbReference>
<evidence type="ECO:0000313" key="5">
    <source>
        <dbReference type="EMBL" id="OAN46867.1"/>
    </source>
</evidence>
<keyword evidence="3" id="KW-0804">Transcription</keyword>
<comment type="caution">
    <text evidence="5">The sequence shown here is derived from an EMBL/GenBank/DDBJ whole genome shotgun (WGS) entry which is preliminary data.</text>
</comment>
<accession>A0A178MFF3</accession>
<dbReference type="InterPro" id="IPR010982">
    <property type="entry name" value="Lambda_DNA-bd_dom_sf"/>
</dbReference>
<dbReference type="AlphaFoldDB" id="A0A178MFF3"/>
<reference evidence="5 6" key="1">
    <citation type="submission" date="2016-04" db="EMBL/GenBank/DDBJ databases">
        <title>Draft genome sequence of freshwater magnetotactic bacteria Magnetospirillum marisnigri SP-1 and Magnetospirillum moscoviense BB-1.</title>
        <authorList>
            <person name="Koziaeva V."/>
            <person name="Dziuba M.V."/>
            <person name="Ivanov T.M."/>
            <person name="Kuznetsov B."/>
            <person name="Grouzdev D.S."/>
        </authorList>
    </citation>
    <scope>NUCLEOTIDE SEQUENCE [LARGE SCALE GENOMIC DNA]</scope>
    <source>
        <strain evidence="5 6">SP-1</strain>
    </source>
</reference>
<dbReference type="InterPro" id="IPR052359">
    <property type="entry name" value="HTH-type_reg/antitoxin"/>
</dbReference>
<evidence type="ECO:0000256" key="2">
    <source>
        <dbReference type="ARBA" id="ARBA00023125"/>
    </source>
</evidence>
<keyword evidence="6" id="KW-1185">Reference proteome</keyword>
<evidence type="ECO:0000256" key="1">
    <source>
        <dbReference type="ARBA" id="ARBA00023015"/>
    </source>
</evidence>
<keyword evidence="1" id="KW-0805">Transcription regulation</keyword>
<dbReference type="RefSeq" id="WP_068494665.1">
    <property type="nucleotide sequence ID" value="NZ_LWQT01000087.1"/>
</dbReference>